<accession>A0AAV4EJV9</accession>
<name>A0AAV4EJV9_9GAST</name>
<feature type="domain" description="Ig-like" evidence="1">
    <location>
        <begin position="22"/>
        <end position="103"/>
    </location>
</feature>
<organism evidence="2 3">
    <name type="scientific">Elysia marginata</name>
    <dbReference type="NCBI Taxonomy" id="1093978"/>
    <lineage>
        <taxon>Eukaryota</taxon>
        <taxon>Metazoa</taxon>
        <taxon>Spiralia</taxon>
        <taxon>Lophotrochozoa</taxon>
        <taxon>Mollusca</taxon>
        <taxon>Gastropoda</taxon>
        <taxon>Heterobranchia</taxon>
        <taxon>Euthyneura</taxon>
        <taxon>Panpulmonata</taxon>
        <taxon>Sacoglossa</taxon>
        <taxon>Placobranchoidea</taxon>
        <taxon>Plakobranchidae</taxon>
        <taxon>Elysia</taxon>
    </lineage>
</organism>
<sequence length="168" mass="18226">MGRLIFKEMGILIRVEPSCGPIEEGQSTTLTCDVNPAGCSEAIVATWKAEETGSSDLVVCNSNSCGGRYVSYFPTTISSTRSTLTISSVSRVTPFNMETKWTCSPCSRGHRTVCDKFQVFAKPQNPSCTLSENTGSGDITSVTVTCSTSKVYPEAKCSFYKEKNVRIE</sequence>
<protein>
    <recommendedName>
        <fullName evidence="1">Ig-like domain-containing protein</fullName>
    </recommendedName>
</protein>
<gene>
    <name evidence="2" type="ORF">ElyMa_001846200</name>
</gene>
<dbReference type="AlphaFoldDB" id="A0AAV4EJV9"/>
<evidence type="ECO:0000313" key="3">
    <source>
        <dbReference type="Proteomes" id="UP000762676"/>
    </source>
</evidence>
<keyword evidence="3" id="KW-1185">Reference proteome</keyword>
<proteinExistence type="predicted"/>
<dbReference type="Proteomes" id="UP000762676">
    <property type="component" value="Unassembled WGS sequence"/>
</dbReference>
<dbReference type="EMBL" id="BMAT01003732">
    <property type="protein sequence ID" value="GFR61403.1"/>
    <property type="molecule type" value="Genomic_DNA"/>
</dbReference>
<dbReference type="InterPro" id="IPR007110">
    <property type="entry name" value="Ig-like_dom"/>
</dbReference>
<evidence type="ECO:0000313" key="2">
    <source>
        <dbReference type="EMBL" id="GFR61403.1"/>
    </source>
</evidence>
<dbReference type="PROSITE" id="PS50835">
    <property type="entry name" value="IG_LIKE"/>
    <property type="match status" value="1"/>
</dbReference>
<evidence type="ECO:0000259" key="1">
    <source>
        <dbReference type="PROSITE" id="PS50835"/>
    </source>
</evidence>
<comment type="caution">
    <text evidence="2">The sequence shown here is derived from an EMBL/GenBank/DDBJ whole genome shotgun (WGS) entry which is preliminary data.</text>
</comment>
<reference evidence="2 3" key="1">
    <citation type="journal article" date="2021" name="Elife">
        <title>Chloroplast acquisition without the gene transfer in kleptoplastic sea slugs, Plakobranchus ocellatus.</title>
        <authorList>
            <person name="Maeda T."/>
            <person name="Takahashi S."/>
            <person name="Yoshida T."/>
            <person name="Shimamura S."/>
            <person name="Takaki Y."/>
            <person name="Nagai Y."/>
            <person name="Toyoda A."/>
            <person name="Suzuki Y."/>
            <person name="Arimoto A."/>
            <person name="Ishii H."/>
            <person name="Satoh N."/>
            <person name="Nishiyama T."/>
            <person name="Hasebe M."/>
            <person name="Maruyama T."/>
            <person name="Minagawa J."/>
            <person name="Obokata J."/>
            <person name="Shigenobu S."/>
        </authorList>
    </citation>
    <scope>NUCLEOTIDE SEQUENCE [LARGE SCALE GENOMIC DNA]</scope>
</reference>